<sequence>MEINWDAPEFNYYEKSTGWFFASIIIAIFLIIFSLVQGNLMFLIFVVIAEILILYWARQIPDMIEYLLDERGLHTGRGLFLPYSLMAGFAIDADHPHDPFFELIIRPAKKFSPDIKILFPAERNEEFREALKTRLKEIDYEESVMERVIKILRF</sequence>
<dbReference type="EMBL" id="PFBB01000032">
    <property type="protein sequence ID" value="PIR88325.1"/>
    <property type="molecule type" value="Genomic_DNA"/>
</dbReference>
<organism evidence="2 3">
    <name type="scientific">Candidatus Harrisonbacteria bacterium CG10_big_fil_rev_8_21_14_0_10_44_23</name>
    <dbReference type="NCBI Taxonomy" id="1974585"/>
    <lineage>
        <taxon>Bacteria</taxon>
        <taxon>Candidatus Harrisoniibacteriota</taxon>
    </lineage>
</organism>
<dbReference type="Proteomes" id="UP000229615">
    <property type="component" value="Unassembled WGS sequence"/>
</dbReference>
<evidence type="ECO:0008006" key="4">
    <source>
        <dbReference type="Google" id="ProtNLM"/>
    </source>
</evidence>
<protein>
    <recommendedName>
        <fullName evidence="4">DUF5673 domain-containing protein</fullName>
    </recommendedName>
</protein>
<keyword evidence="1" id="KW-0812">Transmembrane</keyword>
<dbReference type="AlphaFoldDB" id="A0A2H0URD1"/>
<evidence type="ECO:0000256" key="1">
    <source>
        <dbReference type="SAM" id="Phobius"/>
    </source>
</evidence>
<name>A0A2H0URD1_9BACT</name>
<reference evidence="3" key="1">
    <citation type="submission" date="2017-09" db="EMBL/GenBank/DDBJ databases">
        <title>Depth-based differentiation of microbial function through sediment-hosted aquifers and enrichment of novel symbionts in the deep terrestrial subsurface.</title>
        <authorList>
            <person name="Probst A.J."/>
            <person name="Ladd B."/>
            <person name="Jarett J.K."/>
            <person name="Geller-Mcgrath D.E."/>
            <person name="Sieber C.M.K."/>
            <person name="Emerson J.B."/>
            <person name="Anantharaman K."/>
            <person name="Thomas B.C."/>
            <person name="Malmstrom R."/>
            <person name="Stieglmeier M."/>
            <person name="Klingl A."/>
            <person name="Woyke T."/>
            <person name="Ryan C.M."/>
            <person name="Banfield J.F."/>
        </authorList>
    </citation>
    <scope>NUCLEOTIDE SEQUENCE [LARGE SCALE GENOMIC DNA]</scope>
</reference>
<evidence type="ECO:0000313" key="3">
    <source>
        <dbReference type="Proteomes" id="UP000229615"/>
    </source>
</evidence>
<accession>A0A2H0URD1</accession>
<evidence type="ECO:0000313" key="2">
    <source>
        <dbReference type="EMBL" id="PIR88325.1"/>
    </source>
</evidence>
<keyword evidence="1" id="KW-1133">Transmembrane helix</keyword>
<proteinExistence type="predicted"/>
<feature type="transmembrane region" description="Helical" evidence="1">
    <location>
        <begin position="40"/>
        <end position="57"/>
    </location>
</feature>
<gene>
    <name evidence="2" type="ORF">COU09_02895</name>
</gene>
<comment type="caution">
    <text evidence="2">The sequence shown here is derived from an EMBL/GenBank/DDBJ whole genome shotgun (WGS) entry which is preliminary data.</text>
</comment>
<feature type="transmembrane region" description="Helical" evidence="1">
    <location>
        <begin position="16"/>
        <end position="33"/>
    </location>
</feature>
<keyword evidence="1" id="KW-0472">Membrane</keyword>